<dbReference type="InterPro" id="IPR006311">
    <property type="entry name" value="TAT_signal"/>
</dbReference>
<dbReference type="PROSITE" id="PS51318">
    <property type="entry name" value="TAT"/>
    <property type="match status" value="1"/>
</dbReference>
<dbReference type="RefSeq" id="WP_078811876.1">
    <property type="nucleotide sequence ID" value="NZ_FUYE01000002.1"/>
</dbReference>
<dbReference type="Gene3D" id="2.130.10.10">
    <property type="entry name" value="YVTN repeat-like/Quinoprotein amine dehydrogenase"/>
    <property type="match status" value="1"/>
</dbReference>
<dbReference type="AlphaFoldDB" id="A0A1T4WTF7"/>
<dbReference type="OrthoDB" id="5174394at2"/>
<keyword evidence="2" id="KW-1185">Reference proteome</keyword>
<gene>
    <name evidence="1" type="ORF">SAMN02745166_00663</name>
</gene>
<proteinExistence type="predicted"/>
<evidence type="ECO:0000313" key="2">
    <source>
        <dbReference type="Proteomes" id="UP000190774"/>
    </source>
</evidence>
<dbReference type="Proteomes" id="UP000190774">
    <property type="component" value="Unassembled WGS sequence"/>
</dbReference>
<protein>
    <recommendedName>
        <fullName evidence="3">WD40-like Beta Propeller Repeat</fullName>
    </recommendedName>
</protein>
<sequence>MTNRRHFLRTSVASLFASRLGLTAQEAEQAEVTIRQITRGPKYHWFAYYDKLQFSPDNRYVLGNEVDFEHRSPTAEDKIKVGMVDLQAGDKWIELGESHAWNWQQGCMLQWVPSTESTVMWNDRQKGKFVCHLLDVKTQEKRTLPHPVYTLSPDGKWGISPDFRRLNDTRPGYGYAGVPDPNQDVLVPEDAGIWKINMETGEQELIITFAQAAAIPYEGGFSPNAKHWFNHLLFSPDGSRFIFLHRWKGDGDKTFNTRLFTAKADGTDLYVLDPLGKTSHFVWRDNDHVFAWAFHPSHGDKFYLYKDKTREVTVVGPEKMPRNGHNTYVPNTNNEWVLNDCYPDKQRMQTPYVYHIPTDRRVDLGHFYSPAFYTGEWRCDNHPRSSRDGKLVCIDSPHSKGRQMYLIDISKIVGL</sequence>
<dbReference type="SUPFAM" id="SSF82171">
    <property type="entry name" value="DPP6 N-terminal domain-like"/>
    <property type="match status" value="1"/>
</dbReference>
<reference evidence="2" key="1">
    <citation type="submission" date="2017-02" db="EMBL/GenBank/DDBJ databases">
        <authorList>
            <person name="Varghese N."/>
            <person name="Submissions S."/>
        </authorList>
    </citation>
    <scope>NUCLEOTIDE SEQUENCE [LARGE SCALE GENOMIC DNA]</scope>
    <source>
        <strain evidence="2">ATCC 700200</strain>
    </source>
</reference>
<organism evidence="1 2">
    <name type="scientific">Prosthecobacter debontii</name>
    <dbReference type="NCBI Taxonomy" id="48467"/>
    <lineage>
        <taxon>Bacteria</taxon>
        <taxon>Pseudomonadati</taxon>
        <taxon>Verrucomicrobiota</taxon>
        <taxon>Verrucomicrobiia</taxon>
        <taxon>Verrucomicrobiales</taxon>
        <taxon>Verrucomicrobiaceae</taxon>
        <taxon>Prosthecobacter</taxon>
    </lineage>
</organism>
<dbReference type="STRING" id="48467.SAMN02745166_00663"/>
<evidence type="ECO:0000313" key="1">
    <source>
        <dbReference type="EMBL" id="SKA80650.1"/>
    </source>
</evidence>
<dbReference type="InterPro" id="IPR015943">
    <property type="entry name" value="WD40/YVTN_repeat-like_dom_sf"/>
</dbReference>
<dbReference type="EMBL" id="FUYE01000002">
    <property type="protein sequence ID" value="SKA80650.1"/>
    <property type="molecule type" value="Genomic_DNA"/>
</dbReference>
<evidence type="ECO:0008006" key="3">
    <source>
        <dbReference type="Google" id="ProtNLM"/>
    </source>
</evidence>
<accession>A0A1T4WTF7</accession>
<name>A0A1T4WTF7_9BACT</name>